<accession>A0A368H8Z8</accession>
<proteinExistence type="predicted"/>
<reference evidence="1 2" key="1">
    <citation type="submission" date="2014-10" db="EMBL/GenBank/DDBJ databases">
        <title>Draft genome of the hookworm Ancylostoma caninum.</title>
        <authorList>
            <person name="Mitreva M."/>
        </authorList>
    </citation>
    <scope>NUCLEOTIDE SEQUENCE [LARGE SCALE GENOMIC DNA]</scope>
    <source>
        <strain evidence="1 2">Baltimore</strain>
    </source>
</reference>
<evidence type="ECO:0000313" key="2">
    <source>
        <dbReference type="Proteomes" id="UP000252519"/>
    </source>
</evidence>
<organism evidence="1 2">
    <name type="scientific">Ancylostoma caninum</name>
    <name type="common">Dog hookworm</name>
    <dbReference type="NCBI Taxonomy" id="29170"/>
    <lineage>
        <taxon>Eukaryota</taxon>
        <taxon>Metazoa</taxon>
        <taxon>Ecdysozoa</taxon>
        <taxon>Nematoda</taxon>
        <taxon>Chromadorea</taxon>
        <taxon>Rhabditida</taxon>
        <taxon>Rhabditina</taxon>
        <taxon>Rhabditomorpha</taxon>
        <taxon>Strongyloidea</taxon>
        <taxon>Ancylostomatidae</taxon>
        <taxon>Ancylostomatinae</taxon>
        <taxon>Ancylostoma</taxon>
    </lineage>
</organism>
<dbReference type="AlphaFoldDB" id="A0A368H8Z8"/>
<dbReference type="Proteomes" id="UP000252519">
    <property type="component" value="Unassembled WGS sequence"/>
</dbReference>
<evidence type="ECO:0000313" key="1">
    <source>
        <dbReference type="EMBL" id="RCN51830.1"/>
    </source>
</evidence>
<name>A0A368H8Z8_ANCCA</name>
<sequence>AFKLFGEAQGSSIGLWAYGYTIFPKAANTSLEKMSKNYYDFYEEFENMVYFKTADPLSTSRKDTQELPKINPQHWQLDRVVAVGFNDTDLSGIVPYNGVAVPVPFSYKGKHISDVVSAITKE</sequence>
<dbReference type="EMBL" id="JOJR01000010">
    <property type="protein sequence ID" value="RCN51830.1"/>
    <property type="molecule type" value="Genomic_DNA"/>
</dbReference>
<dbReference type="OrthoDB" id="5868698at2759"/>
<comment type="caution">
    <text evidence="1">The sequence shown here is derived from an EMBL/GenBank/DDBJ whole genome shotgun (WGS) entry which is preliminary data.</text>
</comment>
<protein>
    <submittedName>
        <fullName evidence="1">Uncharacterized protein</fullName>
    </submittedName>
</protein>
<keyword evidence="2" id="KW-1185">Reference proteome</keyword>
<feature type="non-terminal residue" evidence="1">
    <location>
        <position position="1"/>
    </location>
</feature>
<gene>
    <name evidence="1" type="ORF">ANCCAN_01918</name>
</gene>